<evidence type="ECO:0000313" key="2">
    <source>
        <dbReference type="Proteomes" id="UP001064048"/>
    </source>
</evidence>
<accession>A0ACC0K5N1</accession>
<comment type="caution">
    <text evidence="1">The sequence shown here is derived from an EMBL/GenBank/DDBJ whole genome shotgun (WGS) entry which is preliminary data.</text>
</comment>
<proteinExistence type="predicted"/>
<sequence length="177" mass="19042">MATAAVLLTVVLAVVSALPTQDPVIRKLDPGPRYQHVADGEGTLHLVDMWQKASDISELNPTVSQPMLLGNTGLLGLTNYDPRRRTIVLIHGWNSGTHSPFNTVLVPGEGIARFIDWLNGVTGAVATHYHIVGHSLGAHMAGIIGRNVNGNIAYLTGKLTAPSSIDNMNYDEQTNTW</sequence>
<name>A0ACC0K5N1_CHOFU</name>
<dbReference type="EMBL" id="CM046130">
    <property type="protein sequence ID" value="KAI8431543.1"/>
    <property type="molecule type" value="Genomic_DNA"/>
</dbReference>
<evidence type="ECO:0000313" key="1">
    <source>
        <dbReference type="EMBL" id="KAI8431543.1"/>
    </source>
</evidence>
<reference evidence="1 2" key="1">
    <citation type="journal article" date="2022" name="Genome Biol. Evol.">
        <title>The Spruce Budworm Genome: Reconstructing the Evolutionary History of Antifreeze Proteins.</title>
        <authorList>
            <person name="Beliveau C."/>
            <person name="Gagne P."/>
            <person name="Picq S."/>
            <person name="Vernygora O."/>
            <person name="Keeling C.I."/>
            <person name="Pinkney K."/>
            <person name="Doucet D."/>
            <person name="Wen F."/>
            <person name="Johnston J.S."/>
            <person name="Maaroufi H."/>
            <person name="Boyle B."/>
            <person name="Laroche J."/>
            <person name="Dewar K."/>
            <person name="Juretic N."/>
            <person name="Blackburn G."/>
            <person name="Nisole A."/>
            <person name="Brunet B."/>
            <person name="Brandao M."/>
            <person name="Lumley L."/>
            <person name="Duan J."/>
            <person name="Quan G."/>
            <person name="Lucarotti C.J."/>
            <person name="Roe A.D."/>
            <person name="Sperling F.A.H."/>
            <person name="Levesque R.C."/>
            <person name="Cusson M."/>
        </authorList>
    </citation>
    <scope>NUCLEOTIDE SEQUENCE [LARGE SCALE GENOMIC DNA]</scope>
    <source>
        <strain evidence="1">Glfc:IPQL:Cfum</strain>
    </source>
</reference>
<keyword evidence="2" id="KW-1185">Reference proteome</keyword>
<protein>
    <submittedName>
        <fullName evidence="1">Uncharacterized protein</fullName>
    </submittedName>
</protein>
<organism evidence="1 2">
    <name type="scientific">Choristoneura fumiferana</name>
    <name type="common">Spruce budworm moth</name>
    <name type="synonym">Archips fumiferana</name>
    <dbReference type="NCBI Taxonomy" id="7141"/>
    <lineage>
        <taxon>Eukaryota</taxon>
        <taxon>Metazoa</taxon>
        <taxon>Ecdysozoa</taxon>
        <taxon>Arthropoda</taxon>
        <taxon>Hexapoda</taxon>
        <taxon>Insecta</taxon>
        <taxon>Pterygota</taxon>
        <taxon>Neoptera</taxon>
        <taxon>Endopterygota</taxon>
        <taxon>Lepidoptera</taxon>
        <taxon>Glossata</taxon>
        <taxon>Ditrysia</taxon>
        <taxon>Tortricoidea</taxon>
        <taxon>Tortricidae</taxon>
        <taxon>Tortricinae</taxon>
        <taxon>Choristoneura</taxon>
    </lineage>
</organism>
<gene>
    <name evidence="1" type="ORF">MSG28_016038</name>
</gene>
<dbReference type="Proteomes" id="UP001064048">
    <property type="component" value="Chromosome 30"/>
</dbReference>